<proteinExistence type="inferred from homology"/>
<dbReference type="InterPro" id="IPR002739">
    <property type="entry name" value="PAB1135-like"/>
</dbReference>
<dbReference type="HAMAP" id="MF_01112">
    <property type="entry name" value="UPF0201"/>
    <property type="match status" value="1"/>
</dbReference>
<protein>
    <recommendedName>
        <fullName evidence="1">UPF0201 protein SAMN06264855_104142</fullName>
    </recommendedName>
</protein>
<evidence type="ECO:0000313" key="4">
    <source>
        <dbReference type="Proteomes" id="UP000198397"/>
    </source>
</evidence>
<name>A0A238VW34_HALVU</name>
<dbReference type="PANTHER" id="PTHR39652:SF1">
    <property type="entry name" value="UPF0201 PROTEIN TK1335"/>
    <property type="match status" value="1"/>
</dbReference>
<evidence type="ECO:0000256" key="1">
    <source>
        <dbReference type="HAMAP-Rule" id="MF_01112"/>
    </source>
</evidence>
<dbReference type="Pfam" id="PF01877">
    <property type="entry name" value="RNA_binding"/>
    <property type="match status" value="1"/>
</dbReference>
<comment type="similarity">
    <text evidence="1">Belongs to the UPF0201 family.</text>
</comment>
<dbReference type="InterPro" id="IPR022803">
    <property type="entry name" value="Ribosomal_uL5_dom_sf"/>
</dbReference>
<dbReference type="OrthoDB" id="7819at2157"/>
<organism evidence="3 4">
    <name type="scientific">Halorubrum vacuolatum</name>
    <name type="common">Natronobacterium vacuolatum</name>
    <dbReference type="NCBI Taxonomy" id="63740"/>
    <lineage>
        <taxon>Archaea</taxon>
        <taxon>Methanobacteriati</taxon>
        <taxon>Methanobacteriota</taxon>
        <taxon>Stenosarchaea group</taxon>
        <taxon>Halobacteria</taxon>
        <taxon>Halobacteriales</taxon>
        <taxon>Haloferacaceae</taxon>
        <taxon>Halorubrum</taxon>
    </lineage>
</organism>
<gene>
    <name evidence="3" type="ORF">SAMN06264855_104142</name>
</gene>
<dbReference type="SUPFAM" id="SSF55282">
    <property type="entry name" value="RL5-like"/>
    <property type="match status" value="1"/>
</dbReference>
<dbReference type="PANTHER" id="PTHR39652">
    <property type="entry name" value="UPF0201 PROTEIN TK1335"/>
    <property type="match status" value="1"/>
</dbReference>
<evidence type="ECO:0000313" key="3">
    <source>
        <dbReference type="EMBL" id="SNR38401.1"/>
    </source>
</evidence>
<dbReference type="Proteomes" id="UP000198397">
    <property type="component" value="Unassembled WGS sequence"/>
</dbReference>
<dbReference type="AlphaFoldDB" id="A0A238VW34"/>
<dbReference type="Gene3D" id="3.30.1440.10">
    <property type="match status" value="1"/>
</dbReference>
<dbReference type="RefSeq" id="WP_089384183.1">
    <property type="nucleotide sequence ID" value="NZ_FZNQ01000004.1"/>
</dbReference>
<accession>A0A238VW34</accession>
<sequence>MIYSVDVRIETPVRDTEVTDRVMDAVRNVFADADLVHSDGRLVAETHTLDGFSDVLHEQEILDTARGVFRENATDEGFHFSLKKQAAFEGTVNFAVGEPDELGDIEVTVRVREPSVAEFIDYVAPETDEGQPVDPVREYGDRFDPADY</sequence>
<reference evidence="3 4" key="1">
    <citation type="submission" date="2017-06" db="EMBL/GenBank/DDBJ databases">
        <authorList>
            <person name="Kim H.J."/>
            <person name="Triplett B.A."/>
        </authorList>
    </citation>
    <scope>NUCLEOTIDE SEQUENCE [LARGE SCALE GENOMIC DNA]</scope>
    <source>
        <strain evidence="3 4">DSM 8800</strain>
    </source>
</reference>
<feature type="compositionally biased region" description="Basic and acidic residues" evidence="2">
    <location>
        <begin position="135"/>
        <end position="148"/>
    </location>
</feature>
<dbReference type="EMBL" id="FZNQ01000004">
    <property type="protein sequence ID" value="SNR38401.1"/>
    <property type="molecule type" value="Genomic_DNA"/>
</dbReference>
<evidence type="ECO:0000256" key="2">
    <source>
        <dbReference type="SAM" id="MobiDB-lite"/>
    </source>
</evidence>
<feature type="region of interest" description="Disordered" evidence="2">
    <location>
        <begin position="126"/>
        <end position="148"/>
    </location>
</feature>
<keyword evidence="4" id="KW-1185">Reference proteome</keyword>